<name>A0ABX1D2Q8_9FLAO</name>
<accession>A0ABX1D2Q8</accession>
<protein>
    <recommendedName>
        <fullName evidence="4">DUF4382 domain-containing protein</fullName>
    </recommendedName>
</protein>
<dbReference type="PROSITE" id="PS51257">
    <property type="entry name" value="PROKAR_LIPOPROTEIN"/>
    <property type="match status" value="1"/>
</dbReference>
<feature type="chain" id="PRO_5045735704" description="DUF4382 domain-containing protein" evidence="1">
    <location>
        <begin position="23"/>
        <end position="474"/>
    </location>
</feature>
<evidence type="ECO:0008006" key="4">
    <source>
        <dbReference type="Google" id="ProtNLM"/>
    </source>
</evidence>
<feature type="signal peptide" evidence="1">
    <location>
        <begin position="1"/>
        <end position="22"/>
    </location>
</feature>
<dbReference type="RefSeq" id="WP_168138577.1">
    <property type="nucleotide sequence ID" value="NZ_JAAVJR010000005.1"/>
</dbReference>
<gene>
    <name evidence="2" type="ORF">HC175_11190</name>
</gene>
<keyword evidence="1" id="KW-0732">Signal</keyword>
<reference evidence="2 3" key="1">
    <citation type="submission" date="2020-03" db="EMBL/GenBank/DDBJ databases">
        <title>Salinimicrobium sp. nov, isolated from SCS.</title>
        <authorList>
            <person name="Cao W.R."/>
        </authorList>
    </citation>
    <scope>NUCLEOTIDE SEQUENCE [LARGE SCALE GENOMIC DNA]</scope>
    <source>
        <strain evidence="3">J15B91</strain>
    </source>
</reference>
<proteinExistence type="predicted"/>
<keyword evidence="3" id="KW-1185">Reference proteome</keyword>
<evidence type="ECO:0000313" key="2">
    <source>
        <dbReference type="EMBL" id="NJW53484.1"/>
    </source>
</evidence>
<sequence>MKKISNYLCFIALFAMVFTSCSKEEENVTANDPDKATLSFGAILKDLANQSNKQSSTDDLPACTEGAVAAYVEIALYEDGQPVVGSTSTPFRVDLVGGQVFTEEVPELELEPGTYSLEHFMVYDTNGNLLWVAPRGGVLAEFVANPLPLNIDLGAGVKKYVDVSVICYDDRDVREYGYLFFDIDTNEAIEFCIFGNYCPPSGRHYPAEYSVSVWSGTSASGTALYTNVSNETGYYDNGDFYAEPLCFALPDTDGLDEYYFEITLRSSDEYGTVTERVVRRGTINDDIVRAFFDGDDNLDYYHFREGEGCGDDSTPIFEDPESDSVFYKTCAYPMNGSNSVALTYLEVNGDVLKATVLAAGVTPNRTHPQHLHGFDDGTNSQCPPMSADTNSDGFISLEEGAPYYGGVQLSLNYEDETFPVADANGIYTYQRTFDLSEMDLPSWEDMAVVVHGRMVNGTYQATLPVACGQVSNLP</sequence>
<evidence type="ECO:0000313" key="3">
    <source>
        <dbReference type="Proteomes" id="UP000703674"/>
    </source>
</evidence>
<organism evidence="2 3">
    <name type="scientific">Salinimicrobium oceani</name>
    <dbReference type="NCBI Taxonomy" id="2722702"/>
    <lineage>
        <taxon>Bacteria</taxon>
        <taxon>Pseudomonadati</taxon>
        <taxon>Bacteroidota</taxon>
        <taxon>Flavobacteriia</taxon>
        <taxon>Flavobacteriales</taxon>
        <taxon>Flavobacteriaceae</taxon>
        <taxon>Salinimicrobium</taxon>
    </lineage>
</organism>
<dbReference type="EMBL" id="JAAVJR010000005">
    <property type="protein sequence ID" value="NJW53484.1"/>
    <property type="molecule type" value="Genomic_DNA"/>
</dbReference>
<comment type="caution">
    <text evidence="2">The sequence shown here is derived from an EMBL/GenBank/DDBJ whole genome shotgun (WGS) entry which is preliminary data.</text>
</comment>
<dbReference type="Proteomes" id="UP000703674">
    <property type="component" value="Unassembled WGS sequence"/>
</dbReference>
<evidence type="ECO:0000256" key="1">
    <source>
        <dbReference type="SAM" id="SignalP"/>
    </source>
</evidence>